<gene>
    <name evidence="2" type="ORF">DPMN_098478</name>
</gene>
<keyword evidence="3" id="KW-1185">Reference proteome</keyword>
<name>A0A9D4LDS2_DREPO</name>
<evidence type="ECO:0000313" key="2">
    <source>
        <dbReference type="EMBL" id="KAH3855903.1"/>
    </source>
</evidence>
<feature type="region of interest" description="Disordered" evidence="1">
    <location>
        <begin position="115"/>
        <end position="139"/>
    </location>
</feature>
<evidence type="ECO:0000313" key="3">
    <source>
        <dbReference type="Proteomes" id="UP000828390"/>
    </source>
</evidence>
<reference evidence="2" key="2">
    <citation type="submission" date="2020-11" db="EMBL/GenBank/DDBJ databases">
        <authorList>
            <person name="McCartney M.A."/>
            <person name="Auch B."/>
            <person name="Kono T."/>
            <person name="Mallez S."/>
            <person name="Becker A."/>
            <person name="Gohl D.M."/>
            <person name="Silverstein K.A.T."/>
            <person name="Koren S."/>
            <person name="Bechman K.B."/>
            <person name="Herman A."/>
            <person name="Abrahante J.E."/>
            <person name="Garbe J."/>
        </authorList>
    </citation>
    <scope>NUCLEOTIDE SEQUENCE</scope>
    <source>
        <strain evidence="2">Duluth1</strain>
        <tissue evidence="2">Whole animal</tissue>
    </source>
</reference>
<dbReference type="Proteomes" id="UP000828390">
    <property type="component" value="Unassembled WGS sequence"/>
</dbReference>
<evidence type="ECO:0000256" key="1">
    <source>
        <dbReference type="SAM" id="MobiDB-lite"/>
    </source>
</evidence>
<dbReference type="EMBL" id="JAIWYP010000003">
    <property type="protein sequence ID" value="KAH3855903.1"/>
    <property type="molecule type" value="Genomic_DNA"/>
</dbReference>
<organism evidence="2 3">
    <name type="scientific">Dreissena polymorpha</name>
    <name type="common">Zebra mussel</name>
    <name type="synonym">Mytilus polymorpha</name>
    <dbReference type="NCBI Taxonomy" id="45954"/>
    <lineage>
        <taxon>Eukaryota</taxon>
        <taxon>Metazoa</taxon>
        <taxon>Spiralia</taxon>
        <taxon>Lophotrochozoa</taxon>
        <taxon>Mollusca</taxon>
        <taxon>Bivalvia</taxon>
        <taxon>Autobranchia</taxon>
        <taxon>Heteroconchia</taxon>
        <taxon>Euheterodonta</taxon>
        <taxon>Imparidentia</taxon>
        <taxon>Neoheterodontei</taxon>
        <taxon>Myida</taxon>
        <taxon>Dreissenoidea</taxon>
        <taxon>Dreissenidae</taxon>
        <taxon>Dreissena</taxon>
    </lineage>
</organism>
<accession>A0A9D4LDS2</accession>
<feature type="compositionally biased region" description="Basic and acidic residues" evidence="1">
    <location>
        <begin position="128"/>
        <end position="139"/>
    </location>
</feature>
<dbReference type="AlphaFoldDB" id="A0A9D4LDS2"/>
<proteinExistence type="predicted"/>
<reference evidence="2" key="1">
    <citation type="journal article" date="2019" name="bioRxiv">
        <title>The Genome of the Zebra Mussel, Dreissena polymorpha: A Resource for Invasive Species Research.</title>
        <authorList>
            <person name="McCartney M.A."/>
            <person name="Auch B."/>
            <person name="Kono T."/>
            <person name="Mallez S."/>
            <person name="Zhang Y."/>
            <person name="Obille A."/>
            <person name="Becker A."/>
            <person name="Abrahante J.E."/>
            <person name="Garbe J."/>
            <person name="Badalamenti J.P."/>
            <person name="Herman A."/>
            <person name="Mangelson H."/>
            <person name="Liachko I."/>
            <person name="Sullivan S."/>
            <person name="Sone E.D."/>
            <person name="Koren S."/>
            <person name="Silverstein K.A.T."/>
            <person name="Beckman K.B."/>
            <person name="Gohl D.M."/>
        </authorList>
    </citation>
    <scope>NUCLEOTIDE SEQUENCE</scope>
    <source>
        <strain evidence="2">Duluth1</strain>
        <tissue evidence="2">Whole animal</tissue>
    </source>
</reference>
<comment type="caution">
    <text evidence="2">The sequence shown here is derived from an EMBL/GenBank/DDBJ whole genome shotgun (WGS) entry which is preliminary data.</text>
</comment>
<protein>
    <submittedName>
        <fullName evidence="2">Uncharacterized protein</fullName>
    </submittedName>
</protein>
<feature type="compositionally biased region" description="Polar residues" evidence="1">
    <location>
        <begin position="19"/>
        <end position="29"/>
    </location>
</feature>
<sequence length="248" mass="28396">MATLRQEIEQHTRAFNKKPTISPTLSKTEGTTHSDIAERTISCPVQIPLASDHTQANKQKQTYADMVKLSPPKGHAILVIVNRQYNQDTTLCVQDTTDENVLPYQTKTVTKPKVSNNFPLAVDNNNMHSEHSSKPYTRDANKENLETPIFQSVRPIHARRYYIGGISENSNYAGIKAFLTGKGVEPETLKLININRGTSAAKISFYQNDWQRIEKKDFWPKNIYCRRWYSEQKWNALLHTETKMQNSA</sequence>
<feature type="region of interest" description="Disordered" evidence="1">
    <location>
        <begin position="13"/>
        <end position="33"/>
    </location>
</feature>
<feature type="compositionally biased region" description="Polar residues" evidence="1">
    <location>
        <begin position="115"/>
        <end position="127"/>
    </location>
</feature>